<name>A0A8A1MKV8_AJECA</name>
<organism evidence="1 2">
    <name type="scientific">Ajellomyces capsulatus</name>
    <name type="common">Darling's disease fungus</name>
    <name type="synonym">Histoplasma capsulatum</name>
    <dbReference type="NCBI Taxonomy" id="5037"/>
    <lineage>
        <taxon>Eukaryota</taxon>
        <taxon>Fungi</taxon>
        <taxon>Dikarya</taxon>
        <taxon>Ascomycota</taxon>
        <taxon>Pezizomycotina</taxon>
        <taxon>Eurotiomycetes</taxon>
        <taxon>Eurotiomycetidae</taxon>
        <taxon>Onygenales</taxon>
        <taxon>Ajellomycetaceae</taxon>
        <taxon>Histoplasma</taxon>
    </lineage>
</organism>
<evidence type="ECO:0000313" key="2">
    <source>
        <dbReference type="Proteomes" id="UP000663671"/>
    </source>
</evidence>
<dbReference type="Proteomes" id="UP000663671">
    <property type="component" value="Chromosome 3"/>
</dbReference>
<dbReference type="OrthoDB" id="4188793at2759"/>
<dbReference type="VEuPathDB" id="FungiDB:I7I51_07346"/>
<dbReference type="SUPFAM" id="SSF56112">
    <property type="entry name" value="Protein kinase-like (PK-like)"/>
    <property type="match status" value="1"/>
</dbReference>
<sequence length="163" mass="18579">MPLADSNRLTLVPSAADVRQIGDICRATDRNAEPRLQQRLSKERPPRIPLRINTNAPPSRLTKTTSFLSHEHPWKRYIGVWEKNRAGTAILAYENVMSFPVVFIKKRSSRSSQEPVQHLKPVSHANITHLKEAFMSGESIYFVYEAMRTSLSQLHCSPPHPLQ</sequence>
<reference evidence="1" key="1">
    <citation type="submission" date="2021-01" db="EMBL/GenBank/DDBJ databases">
        <title>Chromosome-level genome assembly of a human fungal pathogen reveals clustering of transcriptionally co-regulated genes.</title>
        <authorList>
            <person name="Voorhies M."/>
            <person name="Cohen S."/>
            <person name="Shea T.P."/>
            <person name="Petrus S."/>
            <person name="Munoz J.F."/>
            <person name="Poplawski S."/>
            <person name="Goldman W.E."/>
            <person name="Michael T."/>
            <person name="Cuomo C.A."/>
            <person name="Sil A."/>
            <person name="Beyhan S."/>
        </authorList>
    </citation>
    <scope>NUCLEOTIDE SEQUENCE</scope>
    <source>
        <strain evidence="1">WU24</strain>
    </source>
</reference>
<evidence type="ECO:0000313" key="1">
    <source>
        <dbReference type="EMBL" id="QSS66489.1"/>
    </source>
</evidence>
<dbReference type="InterPro" id="IPR011009">
    <property type="entry name" value="Kinase-like_dom_sf"/>
</dbReference>
<accession>A0A8A1MKV8</accession>
<dbReference type="EMBL" id="CP069115">
    <property type="protein sequence ID" value="QSS66489.1"/>
    <property type="molecule type" value="Genomic_DNA"/>
</dbReference>
<dbReference type="AlphaFoldDB" id="A0A8A1MKV8"/>
<proteinExistence type="predicted"/>
<gene>
    <name evidence="1" type="ORF">I7I51_07346</name>
</gene>
<protein>
    <submittedName>
        <fullName evidence="1">Uncharacterized protein</fullName>
    </submittedName>
</protein>